<gene>
    <name evidence="2" type="primary">pdeM</name>
    <name evidence="2" type="ORF">ACFOUP_00960</name>
</gene>
<keyword evidence="2" id="KW-0378">Hydrolase</keyword>
<evidence type="ECO:0000313" key="2">
    <source>
        <dbReference type="EMBL" id="MFC3974933.1"/>
    </source>
</evidence>
<dbReference type="GO" id="GO:0004519">
    <property type="term" value="F:endonuclease activity"/>
    <property type="evidence" value="ECO:0007669"/>
    <property type="project" value="UniProtKB-KW"/>
</dbReference>
<dbReference type="InterPro" id="IPR004843">
    <property type="entry name" value="Calcineurin-like_PHP"/>
</dbReference>
<dbReference type="Pfam" id="PF00149">
    <property type="entry name" value="Metallophos"/>
    <property type="match status" value="1"/>
</dbReference>
<dbReference type="NCBIfam" id="TIGR04123">
    <property type="entry name" value="P_estr_lig_assc"/>
    <property type="match status" value="1"/>
</dbReference>
<dbReference type="Gene3D" id="3.60.21.10">
    <property type="match status" value="1"/>
</dbReference>
<keyword evidence="2" id="KW-0436">Ligase</keyword>
<dbReference type="PANTHER" id="PTHR39323:SF1">
    <property type="entry name" value="BLR1149 PROTEIN"/>
    <property type="match status" value="1"/>
</dbReference>
<reference evidence="3" key="1">
    <citation type="journal article" date="2019" name="Int. J. Syst. Evol. Microbiol.">
        <title>The Global Catalogue of Microorganisms (GCM) 10K type strain sequencing project: providing services to taxonomists for standard genome sequencing and annotation.</title>
        <authorList>
            <consortium name="The Broad Institute Genomics Platform"/>
            <consortium name="The Broad Institute Genome Sequencing Center for Infectious Disease"/>
            <person name="Wu L."/>
            <person name="Ma J."/>
        </authorList>
    </citation>
    <scope>NUCLEOTIDE SEQUENCE [LARGE SCALE GENOMIC DNA]</scope>
    <source>
        <strain evidence="3">CECT 8551</strain>
    </source>
</reference>
<protein>
    <submittedName>
        <fullName evidence="2">Ligase-associated DNA damage response endonuclease PdeM</fullName>
        <ecNumber evidence="2">3.1.-.-</ecNumber>
    </submittedName>
</protein>
<keyword evidence="3" id="KW-1185">Reference proteome</keyword>
<keyword evidence="2" id="KW-0540">Nuclease</keyword>
<sequence length="220" mass="25354">MRDFRIRLGKQNLELILLPERVIYIPSWGALLIADTHFGKAGHFRKAGIPIPEALHEEDLAKLSTLIREFGISDIYFLGDLFHSELNDSWWTLMEFTQQHERVTFHLIMGNHDILPASCYQHQQWKVYDEGLIKENFILTHEPLENVPDGFINVCGHIHPGLTLRGKGKQKMTLPCFYYNNQRLVLPAYGRFTGLVGMQGTSEDQFFVIANDKIVEFSPV</sequence>
<accession>A0ABV8EII6</accession>
<dbReference type="SUPFAM" id="SSF56300">
    <property type="entry name" value="Metallo-dependent phosphatases"/>
    <property type="match status" value="1"/>
</dbReference>
<proteinExistence type="predicted"/>
<keyword evidence="2" id="KW-0255">Endonuclease</keyword>
<evidence type="ECO:0000259" key="1">
    <source>
        <dbReference type="Pfam" id="PF00149"/>
    </source>
</evidence>
<dbReference type="InterPro" id="IPR024173">
    <property type="entry name" value="Pesterase_MJ0037-like"/>
</dbReference>
<feature type="domain" description="Calcineurin-like phosphoesterase" evidence="1">
    <location>
        <begin position="31"/>
        <end position="157"/>
    </location>
</feature>
<dbReference type="RefSeq" id="WP_241294048.1">
    <property type="nucleotide sequence ID" value="NZ_JAKZGR010000006.1"/>
</dbReference>
<dbReference type="PANTHER" id="PTHR39323">
    <property type="entry name" value="BLR1149 PROTEIN"/>
    <property type="match status" value="1"/>
</dbReference>
<dbReference type="PIRSF" id="PIRSF000887">
    <property type="entry name" value="Pesterase_MJ0037"/>
    <property type="match status" value="1"/>
</dbReference>
<dbReference type="Proteomes" id="UP001595766">
    <property type="component" value="Unassembled WGS sequence"/>
</dbReference>
<evidence type="ECO:0000313" key="3">
    <source>
        <dbReference type="Proteomes" id="UP001595766"/>
    </source>
</evidence>
<dbReference type="InterPro" id="IPR026336">
    <property type="entry name" value="PdeM-like"/>
</dbReference>
<dbReference type="InterPro" id="IPR029052">
    <property type="entry name" value="Metallo-depent_PP-like"/>
</dbReference>
<dbReference type="GO" id="GO:0016874">
    <property type="term" value="F:ligase activity"/>
    <property type="evidence" value="ECO:0007669"/>
    <property type="project" value="UniProtKB-KW"/>
</dbReference>
<name>A0ABV8EII6_9BACT</name>
<comment type="caution">
    <text evidence="2">The sequence shown here is derived from an EMBL/GenBank/DDBJ whole genome shotgun (WGS) entry which is preliminary data.</text>
</comment>
<dbReference type="GO" id="GO:0016787">
    <property type="term" value="F:hydrolase activity"/>
    <property type="evidence" value="ECO:0007669"/>
    <property type="project" value="UniProtKB-KW"/>
</dbReference>
<dbReference type="EC" id="3.1.-.-" evidence="2"/>
<dbReference type="EMBL" id="JBHSAV010000003">
    <property type="protein sequence ID" value="MFC3974933.1"/>
    <property type="molecule type" value="Genomic_DNA"/>
</dbReference>
<organism evidence="2 3">
    <name type="scientific">Belliella kenyensis</name>
    <dbReference type="NCBI Taxonomy" id="1472724"/>
    <lineage>
        <taxon>Bacteria</taxon>
        <taxon>Pseudomonadati</taxon>
        <taxon>Bacteroidota</taxon>
        <taxon>Cytophagia</taxon>
        <taxon>Cytophagales</taxon>
        <taxon>Cyclobacteriaceae</taxon>
        <taxon>Belliella</taxon>
    </lineage>
</organism>